<dbReference type="Proteomes" id="UP000225062">
    <property type="component" value="Unassembled WGS sequence"/>
</dbReference>
<dbReference type="EMBL" id="NUUI01000141">
    <property type="protein sequence ID" value="PHG13421.1"/>
    <property type="molecule type" value="Genomic_DNA"/>
</dbReference>
<comment type="caution">
    <text evidence="1">The sequence shown here is derived from an EMBL/GenBank/DDBJ whole genome shotgun (WGS) entry which is preliminary data.</text>
</comment>
<dbReference type="AlphaFoldDB" id="A0ABD6TE96"/>
<sequence length="65" mass="7226">MYSKETCNSSDEGIDVNFCDECMTAAIDMEGEKQHKQTIIGMDWGSPNGSFSATVTIPYKRNLTK</sequence>
<organism evidence="1 2">
    <name type="scientific">Bacillus wiedmannii</name>
    <dbReference type="NCBI Taxonomy" id="1890302"/>
    <lineage>
        <taxon>Bacteria</taxon>
        <taxon>Bacillati</taxon>
        <taxon>Bacillota</taxon>
        <taxon>Bacilli</taxon>
        <taxon>Bacillales</taxon>
        <taxon>Bacillaceae</taxon>
        <taxon>Bacillus</taxon>
        <taxon>Bacillus cereus group</taxon>
    </lineage>
</organism>
<name>A0ABD6TE96_9BACI</name>
<proteinExistence type="predicted"/>
<evidence type="ECO:0008006" key="3">
    <source>
        <dbReference type="Google" id="ProtNLM"/>
    </source>
</evidence>
<evidence type="ECO:0000313" key="2">
    <source>
        <dbReference type="Proteomes" id="UP000225062"/>
    </source>
</evidence>
<protein>
    <recommendedName>
        <fullName evidence="3">Group-specific protein</fullName>
    </recommendedName>
</protein>
<evidence type="ECO:0000313" key="1">
    <source>
        <dbReference type="EMBL" id="PHG13421.1"/>
    </source>
</evidence>
<reference evidence="1 2" key="1">
    <citation type="submission" date="2017-09" db="EMBL/GenBank/DDBJ databases">
        <title>Large-scale bioinformatics analysis of Bacillus genomes uncovers conserved roles of natural products in bacterial physiology.</title>
        <authorList>
            <consortium name="Agbiome Team Llc"/>
            <person name="Bleich R.M."/>
            <person name="Grubbs K.J."/>
            <person name="Santa Maria K.C."/>
            <person name="Allen S.E."/>
            <person name="Farag S."/>
            <person name="Shank E.A."/>
            <person name="Bowers A."/>
        </authorList>
    </citation>
    <scope>NUCLEOTIDE SEQUENCE [LARGE SCALE GENOMIC DNA]</scope>
    <source>
        <strain evidence="1 2">AFS032503</strain>
    </source>
</reference>
<gene>
    <name evidence="1" type="ORF">COI74_29125</name>
</gene>
<accession>A0ABD6TE96</accession>